<name>A0ABN7V2Z7_GIGMA</name>
<sequence length="152" mass="17722">MVIPWKTFSCLGVQNCPLFAPIYPFMLLVIEVVNAINREHQVDQAKQSSVQSNNLQESSYSQKNKRNKSPAPDTKKDHCNNCNEVRHIKKHCSRNLQQAKQIICYNYCPRNHSPQQIKQVQQVQPTQQLHQTLIIEHNKKPSLKETVQKFFN</sequence>
<organism evidence="2 3">
    <name type="scientific">Gigaspora margarita</name>
    <dbReference type="NCBI Taxonomy" id="4874"/>
    <lineage>
        <taxon>Eukaryota</taxon>
        <taxon>Fungi</taxon>
        <taxon>Fungi incertae sedis</taxon>
        <taxon>Mucoromycota</taxon>
        <taxon>Glomeromycotina</taxon>
        <taxon>Glomeromycetes</taxon>
        <taxon>Diversisporales</taxon>
        <taxon>Gigasporaceae</taxon>
        <taxon>Gigaspora</taxon>
    </lineage>
</organism>
<feature type="region of interest" description="Disordered" evidence="1">
    <location>
        <begin position="44"/>
        <end position="78"/>
    </location>
</feature>
<comment type="caution">
    <text evidence="2">The sequence shown here is derived from an EMBL/GenBank/DDBJ whole genome shotgun (WGS) entry which is preliminary data.</text>
</comment>
<dbReference type="Proteomes" id="UP000789901">
    <property type="component" value="Unassembled WGS sequence"/>
</dbReference>
<reference evidence="2 3" key="1">
    <citation type="submission" date="2021-06" db="EMBL/GenBank/DDBJ databases">
        <authorList>
            <person name="Kallberg Y."/>
            <person name="Tangrot J."/>
            <person name="Rosling A."/>
        </authorList>
    </citation>
    <scope>NUCLEOTIDE SEQUENCE [LARGE SCALE GENOMIC DNA]</scope>
    <source>
        <strain evidence="2 3">120-4 pot B 10/14</strain>
    </source>
</reference>
<feature type="compositionally biased region" description="Polar residues" evidence="1">
    <location>
        <begin position="44"/>
        <end position="62"/>
    </location>
</feature>
<evidence type="ECO:0000256" key="1">
    <source>
        <dbReference type="SAM" id="MobiDB-lite"/>
    </source>
</evidence>
<evidence type="ECO:0000313" key="3">
    <source>
        <dbReference type="Proteomes" id="UP000789901"/>
    </source>
</evidence>
<accession>A0ABN7V2Z7</accession>
<protein>
    <submittedName>
        <fullName evidence="2">5717_t:CDS:1</fullName>
    </submittedName>
</protein>
<keyword evidence="3" id="KW-1185">Reference proteome</keyword>
<dbReference type="EMBL" id="CAJVQB010008435">
    <property type="protein sequence ID" value="CAG8718849.1"/>
    <property type="molecule type" value="Genomic_DNA"/>
</dbReference>
<evidence type="ECO:0000313" key="2">
    <source>
        <dbReference type="EMBL" id="CAG8718849.1"/>
    </source>
</evidence>
<gene>
    <name evidence="2" type="ORF">GMARGA_LOCUS13348</name>
</gene>
<proteinExistence type="predicted"/>